<name>A0ABT4ZD39_9RHOB</name>
<dbReference type="Pfam" id="PF08021">
    <property type="entry name" value="FAD_binding_9"/>
    <property type="match status" value="1"/>
</dbReference>
<evidence type="ECO:0000259" key="2">
    <source>
        <dbReference type="Pfam" id="PF04954"/>
    </source>
</evidence>
<dbReference type="InterPro" id="IPR013113">
    <property type="entry name" value="SIP_FAD-bd"/>
</dbReference>
<dbReference type="Gene3D" id="2.40.30.10">
    <property type="entry name" value="Translation factors"/>
    <property type="match status" value="1"/>
</dbReference>
<evidence type="ECO:0000313" key="5">
    <source>
        <dbReference type="Proteomes" id="UP001165641"/>
    </source>
</evidence>
<feature type="domain" description="SIP-like Rossmann fold" evidence="2">
    <location>
        <begin position="145"/>
        <end position="249"/>
    </location>
</feature>
<feature type="domain" description="Siderophore-interacting FAD-binding" evidence="3">
    <location>
        <begin position="25"/>
        <end position="136"/>
    </location>
</feature>
<keyword evidence="5" id="KW-1185">Reference proteome</keyword>
<proteinExistence type="inferred from homology"/>
<dbReference type="Pfam" id="PF04954">
    <property type="entry name" value="SIP"/>
    <property type="match status" value="1"/>
</dbReference>
<dbReference type="PANTHER" id="PTHR30157:SF0">
    <property type="entry name" value="NADPH-DEPENDENT FERRIC-CHELATE REDUCTASE"/>
    <property type="match status" value="1"/>
</dbReference>
<dbReference type="InterPro" id="IPR007037">
    <property type="entry name" value="SIP_rossman_dom"/>
</dbReference>
<protein>
    <submittedName>
        <fullName evidence="4">Siderophore-interacting protein</fullName>
    </submittedName>
</protein>
<sequence length="263" mass="28318">MRHESSPLLPASAASAPPSFSLGRVASVAPIGRNFLRMRIEADNLYRFSQQIIHFRLVLQPPGTLAPLWPTLDQDGRTIWPQGADALHRPAYTVRMIDAAAGWMDTDIFIHDGGRICGFAQHAKPGDTVGLNGPGGGGVAHGRRLLIGGDETAYPALARTIEAAPDSTRGNCYLFGNSSDYPLPEHPGIKVHVAPHGEVELAARLRVEGTDADAIWLATEKSRLAHLKSTILDDLGFAKDRTHLAAYWSAARNPDSIPDGEAK</sequence>
<evidence type="ECO:0000256" key="1">
    <source>
        <dbReference type="ARBA" id="ARBA00035644"/>
    </source>
</evidence>
<gene>
    <name evidence="4" type="ORF">PAF17_06680</name>
</gene>
<accession>A0ABT4ZD39</accession>
<organism evidence="4 5">
    <name type="scientific">Paracoccus onchidii</name>
    <dbReference type="NCBI Taxonomy" id="3017813"/>
    <lineage>
        <taxon>Bacteria</taxon>
        <taxon>Pseudomonadati</taxon>
        <taxon>Pseudomonadota</taxon>
        <taxon>Alphaproteobacteria</taxon>
        <taxon>Rhodobacterales</taxon>
        <taxon>Paracoccaceae</taxon>
        <taxon>Paracoccus</taxon>
    </lineage>
</organism>
<dbReference type="Gene3D" id="3.40.50.80">
    <property type="entry name" value="Nucleotide-binding domain of ferredoxin-NADP reductase (FNR) module"/>
    <property type="match status" value="1"/>
</dbReference>
<comment type="similarity">
    <text evidence="1">Belongs to the SIP oxidoreductase family.</text>
</comment>
<dbReference type="PANTHER" id="PTHR30157">
    <property type="entry name" value="FERRIC REDUCTASE, NADPH-DEPENDENT"/>
    <property type="match status" value="1"/>
</dbReference>
<dbReference type="InterPro" id="IPR039374">
    <property type="entry name" value="SIP_fam"/>
</dbReference>
<reference evidence="4" key="1">
    <citation type="submission" date="2022-12" db="EMBL/GenBank/DDBJ databases">
        <title>Paracoccus onchidii sp. nov., isolated from a marine invertebrate from the South China Sea.</title>
        <authorList>
            <person name="Xu S."/>
            <person name="Liu Z."/>
            <person name="Xu Y."/>
        </authorList>
    </citation>
    <scope>NUCLEOTIDE SEQUENCE</scope>
    <source>
        <strain evidence="4">Z330</strain>
    </source>
</reference>
<dbReference type="InterPro" id="IPR017938">
    <property type="entry name" value="Riboflavin_synthase-like_b-brl"/>
</dbReference>
<dbReference type="RefSeq" id="WP_271888318.1">
    <property type="nucleotide sequence ID" value="NZ_JAQBIE010000007.1"/>
</dbReference>
<dbReference type="EMBL" id="JAQBIE010000007">
    <property type="protein sequence ID" value="MDB6177192.1"/>
    <property type="molecule type" value="Genomic_DNA"/>
</dbReference>
<comment type="caution">
    <text evidence="4">The sequence shown here is derived from an EMBL/GenBank/DDBJ whole genome shotgun (WGS) entry which is preliminary data.</text>
</comment>
<dbReference type="InterPro" id="IPR039261">
    <property type="entry name" value="FNR_nucleotide-bd"/>
</dbReference>
<evidence type="ECO:0000259" key="3">
    <source>
        <dbReference type="Pfam" id="PF08021"/>
    </source>
</evidence>
<dbReference type="CDD" id="cd06193">
    <property type="entry name" value="siderophore_interacting"/>
    <property type="match status" value="1"/>
</dbReference>
<dbReference type="SUPFAM" id="SSF63380">
    <property type="entry name" value="Riboflavin synthase domain-like"/>
    <property type="match status" value="1"/>
</dbReference>
<dbReference type="Proteomes" id="UP001165641">
    <property type="component" value="Unassembled WGS sequence"/>
</dbReference>
<evidence type="ECO:0000313" key="4">
    <source>
        <dbReference type="EMBL" id="MDB6177192.1"/>
    </source>
</evidence>